<keyword evidence="2" id="KW-0805">Transcription regulation</keyword>
<name>A0A2T5EJX4_VIBSP</name>
<evidence type="ECO:0000256" key="4">
    <source>
        <dbReference type="ARBA" id="ARBA00023163"/>
    </source>
</evidence>
<evidence type="ECO:0000256" key="1">
    <source>
        <dbReference type="ARBA" id="ARBA00006157"/>
    </source>
</evidence>
<dbReference type="InterPro" id="IPR038722">
    <property type="entry name" value="Ner_HTH_dom"/>
</dbReference>
<evidence type="ECO:0000256" key="3">
    <source>
        <dbReference type="ARBA" id="ARBA00023125"/>
    </source>
</evidence>
<comment type="caution">
    <text evidence="6">The sequence shown here is derived from an EMBL/GenBank/DDBJ whole genome shotgun (WGS) entry which is preliminary data.</text>
</comment>
<keyword evidence="4" id="KW-0804">Transcription</keyword>
<evidence type="ECO:0000313" key="7">
    <source>
        <dbReference type="Proteomes" id="UP000244080"/>
    </source>
</evidence>
<evidence type="ECO:0000259" key="5">
    <source>
        <dbReference type="Pfam" id="PF13693"/>
    </source>
</evidence>
<dbReference type="AlphaFoldDB" id="A0A2T5EJX4"/>
<feature type="domain" description="Ner winged helix-turn-helix DNA-binding" evidence="5">
    <location>
        <begin position="23"/>
        <end position="81"/>
    </location>
</feature>
<organism evidence="6 7">
    <name type="scientific">Vibrio splendidus</name>
    <dbReference type="NCBI Taxonomy" id="29497"/>
    <lineage>
        <taxon>Bacteria</taxon>
        <taxon>Pseudomonadati</taxon>
        <taxon>Pseudomonadota</taxon>
        <taxon>Gammaproteobacteria</taxon>
        <taxon>Vibrionales</taxon>
        <taxon>Vibrionaceae</taxon>
        <taxon>Vibrio</taxon>
    </lineage>
</organism>
<dbReference type="SUPFAM" id="SSF47413">
    <property type="entry name" value="lambda repressor-like DNA-binding domains"/>
    <property type="match status" value="1"/>
</dbReference>
<dbReference type="Gene3D" id="1.10.260.40">
    <property type="entry name" value="lambda repressor-like DNA-binding domains"/>
    <property type="match status" value="1"/>
</dbReference>
<dbReference type="Proteomes" id="UP000244080">
    <property type="component" value="Unassembled WGS sequence"/>
</dbReference>
<keyword evidence="3" id="KW-0238">DNA-binding</keyword>
<sequence length="90" mass="10858">MERQRMYLNSEIPQNEEQKRNWIKYQLKIQGKSLASLAREHKTSRQVLSNTLYEPSPRWEYVIAQALNKKPTEIWPERYEDGLPKEKLKV</sequence>
<protein>
    <submittedName>
        <fullName evidence="6">Nucleotide excision repair protein</fullName>
    </submittedName>
</protein>
<reference evidence="6 7" key="1">
    <citation type="submission" date="2017-11" db="EMBL/GenBank/DDBJ databases">
        <title>Population delineation of vibrios coincides with oyster pathogenicity.</title>
        <authorList>
            <person name="Bruto M."/>
            <person name="Labreuche Y."/>
            <person name="James A."/>
            <person name="Piel D."/>
            <person name="Chenivesse S."/>
            <person name="Petton B."/>
            <person name="Polz M.F."/>
            <person name="Le Roux F."/>
        </authorList>
    </citation>
    <scope>NUCLEOTIDE SEQUENCE [LARGE SCALE GENOMIC DNA]</scope>
    <source>
        <strain evidence="6 7">1F_55</strain>
    </source>
</reference>
<evidence type="ECO:0000313" key="6">
    <source>
        <dbReference type="EMBL" id="PTP20549.1"/>
    </source>
</evidence>
<evidence type="ECO:0000256" key="2">
    <source>
        <dbReference type="ARBA" id="ARBA00023015"/>
    </source>
</evidence>
<dbReference type="EMBL" id="PIGA01000010">
    <property type="protein sequence ID" value="PTP20549.1"/>
    <property type="molecule type" value="Genomic_DNA"/>
</dbReference>
<accession>A0A2T5EJX4</accession>
<gene>
    <name evidence="6" type="ORF">CWO36_08260</name>
</gene>
<comment type="similarity">
    <text evidence="1">Belongs to the ner transcriptional regulatory family.</text>
</comment>
<dbReference type="InterPro" id="IPR010982">
    <property type="entry name" value="Lambda_DNA-bd_dom_sf"/>
</dbReference>
<dbReference type="Pfam" id="PF13693">
    <property type="entry name" value="HTH_35"/>
    <property type="match status" value="1"/>
</dbReference>
<dbReference type="GO" id="GO:0003677">
    <property type="term" value="F:DNA binding"/>
    <property type="evidence" value="ECO:0007669"/>
    <property type="project" value="UniProtKB-KW"/>
</dbReference>
<proteinExistence type="inferred from homology"/>